<sequence length="609" mass="67852">MRGSGGRRRDARSVLRSIMRPLDSTAADPVLSELLELLWIEDIGGFRSRILAEASSEDAKVSFRLEGSEISATLAWDAWRDEARVAALWDLSADGTARSLDARAVLWRVLSALTDLDLATLERTSRQLNESIANVELLEKAATLLDDESKSAVEMNSRSLWERLAAWRDRPFHPLAHSRGGWTRHEIETYGAEFGRLFALRWCAVSRNLVLPSPAMDESEPIDFVLTPSQAKALSEELALRGLTRTHIAIPAHPWHFDAAVPREFARELQSSEIVVLDFVGPLVCATSSLRTVAIASNPYRHIKLPLDVYTLSVRRLMSAQSLHNGLMGATLLEEACSLRPAIAARVRIADETRFWTFSEASQDVFGPRTAFLGCAVRVLPAPAEGAALVPLASFSVALRAGLPPAIERSLEARPGTSIEIFLEELFRLLVSFAIEALRCGFIPEMHGQNVLVEVVQGRPEKIILRDHDTVRCLPEWLERAGLQAPAYLIKDPRRATMRLDRPESLIAYAQTLLFDVALRAICEAIDRSGHFDLRASKRLLRRVTAREIEQLDAPADIRDQLRITLLHRREWPFKQILTPLLATPELGLGMPSAIGWAKNPLLDVGWES</sequence>
<dbReference type="GO" id="GO:0016881">
    <property type="term" value="F:acid-amino acid ligase activity"/>
    <property type="evidence" value="ECO:0007669"/>
    <property type="project" value="UniProtKB-ARBA"/>
</dbReference>
<dbReference type="PANTHER" id="PTHR34384:SF6">
    <property type="entry name" value="STAPHYLOFERRIN B SYNTHASE"/>
    <property type="match status" value="1"/>
</dbReference>
<reference evidence="4 5" key="1">
    <citation type="submission" date="2019-07" db="EMBL/GenBank/DDBJ databases">
        <title>Ln-dependent methylotrophs.</title>
        <authorList>
            <person name="Tani A."/>
        </authorList>
    </citation>
    <scope>NUCLEOTIDE SEQUENCE [LARGE SCALE GENOMIC DNA]</scope>
    <source>
        <strain evidence="4 5">SM89A</strain>
    </source>
</reference>
<gene>
    <name evidence="4" type="ORF">FM996_07380</name>
</gene>
<dbReference type="InterPro" id="IPR037455">
    <property type="entry name" value="LucA/IucC-like"/>
</dbReference>
<dbReference type="PANTHER" id="PTHR34384">
    <property type="entry name" value="L-2,3-DIAMINOPROPANOATE--CITRATE LIGASE"/>
    <property type="match status" value="1"/>
</dbReference>
<dbReference type="Gene3D" id="1.10.510.40">
    <property type="match status" value="1"/>
</dbReference>
<evidence type="ECO:0000256" key="1">
    <source>
        <dbReference type="ARBA" id="ARBA00004924"/>
    </source>
</evidence>
<dbReference type="Pfam" id="PF06276">
    <property type="entry name" value="FhuF"/>
    <property type="match status" value="1"/>
</dbReference>
<comment type="pathway">
    <text evidence="1">Siderophore biosynthesis.</text>
</comment>
<organism evidence="4 5">
    <name type="scientific">Methylosinus sporium</name>
    <dbReference type="NCBI Taxonomy" id="428"/>
    <lineage>
        <taxon>Bacteria</taxon>
        <taxon>Pseudomonadati</taxon>
        <taxon>Pseudomonadota</taxon>
        <taxon>Alphaproteobacteria</taxon>
        <taxon>Hyphomicrobiales</taxon>
        <taxon>Methylocystaceae</taxon>
        <taxon>Methylosinus</taxon>
    </lineage>
</organism>
<protein>
    <recommendedName>
        <fullName evidence="6">IucA/IucC family siderophore biosynthesis protein</fullName>
    </recommendedName>
</protein>
<dbReference type="InterPro" id="IPR022770">
    <property type="entry name" value="IucA/IucC-like_C"/>
</dbReference>
<dbReference type="Pfam" id="PF04183">
    <property type="entry name" value="IucA_IucC"/>
    <property type="match status" value="1"/>
</dbReference>
<evidence type="ECO:0000259" key="2">
    <source>
        <dbReference type="Pfam" id="PF04183"/>
    </source>
</evidence>
<dbReference type="Proteomes" id="UP000316781">
    <property type="component" value="Unassembled WGS sequence"/>
</dbReference>
<feature type="domain" description="Aerobactin siderophore biosynthesis IucA/IucC-like C-terminal" evidence="3">
    <location>
        <begin position="421"/>
        <end position="578"/>
    </location>
</feature>
<dbReference type="RefSeq" id="WP_142862467.1">
    <property type="nucleotide sequence ID" value="NZ_VJMF01000029.1"/>
</dbReference>
<dbReference type="EMBL" id="VJMF01000029">
    <property type="protein sequence ID" value="TRL35553.1"/>
    <property type="molecule type" value="Genomic_DNA"/>
</dbReference>
<name>A0A549T0Z9_METSR</name>
<proteinExistence type="predicted"/>
<evidence type="ECO:0000313" key="5">
    <source>
        <dbReference type="Proteomes" id="UP000316781"/>
    </source>
</evidence>
<dbReference type="GO" id="GO:0019290">
    <property type="term" value="P:siderophore biosynthetic process"/>
    <property type="evidence" value="ECO:0007669"/>
    <property type="project" value="InterPro"/>
</dbReference>
<dbReference type="AlphaFoldDB" id="A0A549T0Z9"/>
<evidence type="ECO:0008006" key="6">
    <source>
        <dbReference type="Google" id="ProtNLM"/>
    </source>
</evidence>
<dbReference type="InterPro" id="IPR007310">
    <property type="entry name" value="Aerobactin_biosyn_IucA/IucC_N"/>
</dbReference>
<comment type="caution">
    <text evidence="4">The sequence shown here is derived from an EMBL/GenBank/DDBJ whole genome shotgun (WGS) entry which is preliminary data.</text>
</comment>
<feature type="domain" description="Aerobactin siderophore biosynthesis IucA/IucC N-terminal" evidence="2">
    <location>
        <begin position="166"/>
        <end position="394"/>
    </location>
</feature>
<evidence type="ECO:0000313" key="4">
    <source>
        <dbReference type="EMBL" id="TRL35553.1"/>
    </source>
</evidence>
<evidence type="ECO:0000259" key="3">
    <source>
        <dbReference type="Pfam" id="PF06276"/>
    </source>
</evidence>
<accession>A0A549T0Z9</accession>